<reference evidence="4" key="4">
    <citation type="journal article" date="2015" name="G3 (Bethesda)">
        <title>Genome sequences of three phytopathogenic species of the Magnaporthaceae family of fungi.</title>
        <authorList>
            <person name="Okagaki L.H."/>
            <person name="Nunes C.C."/>
            <person name="Sailsbery J."/>
            <person name="Clay B."/>
            <person name="Brown D."/>
            <person name="John T."/>
            <person name="Oh Y."/>
            <person name="Young N."/>
            <person name="Fitzgerald M."/>
            <person name="Haas B.J."/>
            <person name="Zeng Q."/>
            <person name="Young S."/>
            <person name="Adiconis X."/>
            <person name="Fan L."/>
            <person name="Levin J.Z."/>
            <person name="Mitchell T.K."/>
            <person name="Okubara P.A."/>
            <person name="Farman M.L."/>
            <person name="Kohn L.M."/>
            <person name="Birren B."/>
            <person name="Ma L.-J."/>
            <person name="Dean R.A."/>
        </authorList>
    </citation>
    <scope>NUCLEOTIDE SEQUENCE</scope>
    <source>
        <strain evidence="4">ATCC 64411 / 73-15</strain>
    </source>
</reference>
<evidence type="ECO:0000313" key="4">
    <source>
        <dbReference type="EnsemblFungi" id="MAPG_04034T0"/>
    </source>
</evidence>
<feature type="compositionally biased region" description="Basic and acidic residues" evidence="1">
    <location>
        <begin position="61"/>
        <end position="71"/>
    </location>
</feature>
<feature type="region of interest" description="Disordered" evidence="1">
    <location>
        <begin position="61"/>
        <end position="114"/>
    </location>
</feature>
<feature type="compositionally biased region" description="Basic and acidic residues" evidence="1">
    <location>
        <begin position="96"/>
        <end position="105"/>
    </location>
</feature>
<reference evidence="3" key="3">
    <citation type="submission" date="2011-03" db="EMBL/GenBank/DDBJ databases">
        <title>Annotation of Magnaporthe poae ATCC 64411.</title>
        <authorList>
            <person name="Ma L.-J."/>
            <person name="Dead R."/>
            <person name="Young S.K."/>
            <person name="Zeng Q."/>
            <person name="Gargeya S."/>
            <person name="Fitzgerald M."/>
            <person name="Haas B."/>
            <person name="Abouelleil A."/>
            <person name="Alvarado L."/>
            <person name="Arachchi H.M."/>
            <person name="Berlin A."/>
            <person name="Brown A."/>
            <person name="Chapman S.B."/>
            <person name="Chen Z."/>
            <person name="Dunbar C."/>
            <person name="Freedman E."/>
            <person name="Gearin G."/>
            <person name="Gellesch M."/>
            <person name="Goldberg J."/>
            <person name="Griggs A."/>
            <person name="Gujja S."/>
            <person name="Heiman D."/>
            <person name="Howarth C."/>
            <person name="Larson L."/>
            <person name="Lui A."/>
            <person name="MacDonald P.J.P."/>
            <person name="Mehta T."/>
            <person name="Montmayeur A."/>
            <person name="Murphy C."/>
            <person name="Neiman D."/>
            <person name="Pearson M."/>
            <person name="Priest M."/>
            <person name="Roberts A."/>
            <person name="Saif S."/>
            <person name="Shea T."/>
            <person name="Shenoy N."/>
            <person name="Sisk P."/>
            <person name="Stolte C."/>
            <person name="Sykes S."/>
            <person name="Yandava C."/>
            <person name="Wortman J."/>
            <person name="Nusbaum C."/>
            <person name="Birren B."/>
        </authorList>
    </citation>
    <scope>NUCLEOTIDE SEQUENCE</scope>
    <source>
        <strain evidence="3">ATCC 64411</strain>
    </source>
</reference>
<evidence type="ECO:0000313" key="3">
    <source>
        <dbReference type="EMBL" id="KLU85000.1"/>
    </source>
</evidence>
<feature type="chain" id="PRO_5009385351" evidence="2">
    <location>
        <begin position="22"/>
        <end position="267"/>
    </location>
</feature>
<feature type="compositionally biased region" description="Basic and acidic residues" evidence="1">
    <location>
        <begin position="230"/>
        <end position="267"/>
    </location>
</feature>
<gene>
    <name evidence="3" type="ORF">MAPG_04034</name>
</gene>
<dbReference type="eggNOG" id="ENOG502REXY">
    <property type="taxonomic scope" value="Eukaryota"/>
</dbReference>
<evidence type="ECO:0000256" key="1">
    <source>
        <dbReference type="SAM" id="MobiDB-lite"/>
    </source>
</evidence>
<dbReference type="OrthoDB" id="10658580at2759"/>
<protein>
    <submittedName>
        <fullName evidence="3 4">Uncharacterized protein</fullName>
    </submittedName>
</protein>
<dbReference type="EMBL" id="GL876968">
    <property type="protein sequence ID" value="KLU85000.1"/>
    <property type="molecule type" value="Genomic_DNA"/>
</dbReference>
<reference evidence="4" key="5">
    <citation type="submission" date="2015-06" db="UniProtKB">
        <authorList>
            <consortium name="EnsemblFungi"/>
        </authorList>
    </citation>
    <scope>IDENTIFICATION</scope>
    <source>
        <strain evidence="4">ATCC 64411</strain>
    </source>
</reference>
<keyword evidence="5" id="KW-1185">Reference proteome</keyword>
<dbReference type="Proteomes" id="UP000011715">
    <property type="component" value="Unassembled WGS sequence"/>
</dbReference>
<feature type="compositionally biased region" description="Basic and acidic residues" evidence="1">
    <location>
        <begin position="194"/>
        <end position="203"/>
    </location>
</feature>
<reference evidence="5" key="2">
    <citation type="submission" date="2010-05" db="EMBL/GenBank/DDBJ databases">
        <title>The genome sequence of Magnaporthe poae strain ATCC 64411.</title>
        <authorList>
            <person name="Ma L.-J."/>
            <person name="Dead R."/>
            <person name="Young S."/>
            <person name="Zeng Q."/>
            <person name="Koehrsen M."/>
            <person name="Alvarado L."/>
            <person name="Berlin A."/>
            <person name="Chapman S.B."/>
            <person name="Chen Z."/>
            <person name="Freedman E."/>
            <person name="Gellesch M."/>
            <person name="Goldberg J."/>
            <person name="Griggs A."/>
            <person name="Gujja S."/>
            <person name="Heilman E.R."/>
            <person name="Heiman D."/>
            <person name="Hepburn T."/>
            <person name="Howarth C."/>
            <person name="Jen D."/>
            <person name="Larson L."/>
            <person name="Mehta T."/>
            <person name="Neiman D."/>
            <person name="Pearson M."/>
            <person name="Roberts A."/>
            <person name="Saif S."/>
            <person name="Shea T."/>
            <person name="Shenoy N."/>
            <person name="Sisk P."/>
            <person name="Stolte C."/>
            <person name="Sykes S."/>
            <person name="Walk T."/>
            <person name="White J."/>
            <person name="Yandava C."/>
            <person name="Haas B."/>
            <person name="Nusbaum C."/>
            <person name="Birren B."/>
        </authorList>
    </citation>
    <scope>NUCLEOTIDE SEQUENCE [LARGE SCALE GENOMIC DNA]</scope>
    <source>
        <strain evidence="5">ATCC 64411 / 73-15</strain>
    </source>
</reference>
<evidence type="ECO:0000313" key="5">
    <source>
        <dbReference type="Proteomes" id="UP000011715"/>
    </source>
</evidence>
<feature type="region of interest" description="Disordered" evidence="1">
    <location>
        <begin position="131"/>
        <end position="267"/>
    </location>
</feature>
<feature type="compositionally biased region" description="Basic and acidic residues" evidence="1">
    <location>
        <begin position="175"/>
        <end position="187"/>
    </location>
</feature>
<dbReference type="AlphaFoldDB" id="A0A0C4DVM6"/>
<proteinExistence type="predicted"/>
<sequence length="267" mass="30103">MRYSQVAHLVALMALAGTATASHVNKPITNGDPVPKADVPPASGYLPHFVQDKMDRYNAERAKEIAEEKKNKQPQNTKPLPEPKPESPGSGKPRTKRDVQPHEEAAQALEARMYGPHEAIGPFLQRQITKNKNTVAAHDAMVRNKSLKEPTKARHPKGKQPKGHEQQSKGYQHPKGKEHSKNDRRDVVQQQQQHQDEEPHAALEARMLGPHKAVGPYLRRQMKKNKQRVAAHDATVRNNRLNDLEPTKAKPAKETQKSRRDVQQEET</sequence>
<dbReference type="EnsemblFungi" id="MAPG_04034T0">
    <property type="protein sequence ID" value="MAPG_04034T0"/>
    <property type="gene ID" value="MAPG_04034"/>
</dbReference>
<organism evidence="4 5">
    <name type="scientific">Magnaporthiopsis poae (strain ATCC 64411 / 73-15)</name>
    <name type="common">Kentucky bluegrass fungus</name>
    <name type="synonym">Magnaporthe poae</name>
    <dbReference type="NCBI Taxonomy" id="644358"/>
    <lineage>
        <taxon>Eukaryota</taxon>
        <taxon>Fungi</taxon>
        <taxon>Dikarya</taxon>
        <taxon>Ascomycota</taxon>
        <taxon>Pezizomycotina</taxon>
        <taxon>Sordariomycetes</taxon>
        <taxon>Sordariomycetidae</taxon>
        <taxon>Magnaporthales</taxon>
        <taxon>Magnaporthaceae</taxon>
        <taxon>Magnaporthiopsis</taxon>
    </lineage>
</organism>
<feature type="region of interest" description="Disordered" evidence="1">
    <location>
        <begin position="26"/>
        <end position="46"/>
    </location>
</feature>
<feature type="signal peptide" evidence="2">
    <location>
        <begin position="1"/>
        <end position="21"/>
    </location>
</feature>
<feature type="compositionally biased region" description="Basic residues" evidence="1">
    <location>
        <begin position="220"/>
        <end position="229"/>
    </location>
</feature>
<keyword evidence="2" id="KW-0732">Signal</keyword>
<accession>A0A0C4DVM6</accession>
<evidence type="ECO:0000256" key="2">
    <source>
        <dbReference type="SAM" id="SignalP"/>
    </source>
</evidence>
<feature type="compositionally biased region" description="Basic and acidic residues" evidence="1">
    <location>
        <begin position="140"/>
        <end position="152"/>
    </location>
</feature>
<dbReference type="VEuPathDB" id="FungiDB:MAPG_04034"/>
<reference evidence="3" key="1">
    <citation type="submission" date="2010-05" db="EMBL/GenBank/DDBJ databases">
        <title>The Genome Sequence of Magnaporthe poae strain ATCC 64411.</title>
        <authorList>
            <consortium name="The Broad Institute Genome Sequencing Platform"/>
            <consortium name="Broad Institute Genome Sequencing Center for Infectious Disease"/>
            <person name="Ma L.-J."/>
            <person name="Dead R."/>
            <person name="Young S."/>
            <person name="Zeng Q."/>
            <person name="Koehrsen M."/>
            <person name="Alvarado L."/>
            <person name="Berlin A."/>
            <person name="Chapman S.B."/>
            <person name="Chen Z."/>
            <person name="Freedman E."/>
            <person name="Gellesch M."/>
            <person name="Goldberg J."/>
            <person name="Griggs A."/>
            <person name="Gujja S."/>
            <person name="Heilman E.R."/>
            <person name="Heiman D."/>
            <person name="Hepburn T."/>
            <person name="Howarth C."/>
            <person name="Jen D."/>
            <person name="Larson L."/>
            <person name="Mehta T."/>
            <person name="Neiman D."/>
            <person name="Pearson M."/>
            <person name="Roberts A."/>
            <person name="Saif S."/>
            <person name="Shea T."/>
            <person name="Shenoy N."/>
            <person name="Sisk P."/>
            <person name="Stolte C."/>
            <person name="Sykes S."/>
            <person name="Walk T."/>
            <person name="White J."/>
            <person name="Yandava C."/>
            <person name="Haas B."/>
            <person name="Nusbaum C."/>
            <person name="Birren B."/>
        </authorList>
    </citation>
    <scope>NUCLEOTIDE SEQUENCE</scope>
    <source>
        <strain evidence="3">ATCC 64411</strain>
    </source>
</reference>
<name>A0A0C4DVM6_MAGP6</name>
<dbReference type="EMBL" id="ADBL01000953">
    <property type="status" value="NOT_ANNOTATED_CDS"/>
    <property type="molecule type" value="Genomic_DNA"/>
</dbReference>